<keyword evidence="1" id="KW-1133">Transmembrane helix</keyword>
<feature type="transmembrane region" description="Helical" evidence="1">
    <location>
        <begin position="88"/>
        <end position="106"/>
    </location>
</feature>
<feature type="transmembrane region" description="Helical" evidence="1">
    <location>
        <begin position="63"/>
        <end position="82"/>
    </location>
</feature>
<dbReference type="EMBL" id="BOMG01000026">
    <property type="protein sequence ID" value="GID53127.1"/>
    <property type="molecule type" value="Genomic_DNA"/>
</dbReference>
<comment type="caution">
    <text evidence="2">The sequence shown here is derived from an EMBL/GenBank/DDBJ whole genome shotgun (WGS) entry which is preliminary data.</text>
</comment>
<organism evidence="2 3">
    <name type="scientific">Actinoplanes couchii</name>
    <dbReference type="NCBI Taxonomy" id="403638"/>
    <lineage>
        <taxon>Bacteria</taxon>
        <taxon>Bacillati</taxon>
        <taxon>Actinomycetota</taxon>
        <taxon>Actinomycetes</taxon>
        <taxon>Micromonosporales</taxon>
        <taxon>Micromonosporaceae</taxon>
        <taxon>Actinoplanes</taxon>
    </lineage>
</organism>
<name>A0ABQ3X3Q1_9ACTN</name>
<keyword evidence="3" id="KW-1185">Reference proteome</keyword>
<sequence length="137" mass="14699">MSWPGLQGWHISIYVTVAILVIQFIVDQVLKRIYAGRGTEPPVPEPTPEALNRQLGGKRLRTGILALLGSIAVPLFAISVLGPNLADQLAGATGTGLGGLTLWLAWQTHKESQRLADYLQNLTEVSDRHSGTGTPPP</sequence>
<evidence type="ECO:0000313" key="2">
    <source>
        <dbReference type="EMBL" id="GID53127.1"/>
    </source>
</evidence>
<evidence type="ECO:0000313" key="3">
    <source>
        <dbReference type="Proteomes" id="UP000612282"/>
    </source>
</evidence>
<accession>A0ABQ3X3Q1</accession>
<feature type="transmembrane region" description="Helical" evidence="1">
    <location>
        <begin position="6"/>
        <end position="26"/>
    </location>
</feature>
<keyword evidence="1" id="KW-0472">Membrane</keyword>
<evidence type="ECO:0008006" key="4">
    <source>
        <dbReference type="Google" id="ProtNLM"/>
    </source>
</evidence>
<keyword evidence="1" id="KW-0812">Transmembrane</keyword>
<evidence type="ECO:0000256" key="1">
    <source>
        <dbReference type="SAM" id="Phobius"/>
    </source>
</evidence>
<protein>
    <recommendedName>
        <fullName evidence="4">Preprotein translocase subunit SecY</fullName>
    </recommendedName>
</protein>
<reference evidence="2 3" key="1">
    <citation type="submission" date="2021-01" db="EMBL/GenBank/DDBJ databases">
        <title>Whole genome shotgun sequence of Actinoplanes couchii NBRC 106145.</title>
        <authorList>
            <person name="Komaki H."/>
            <person name="Tamura T."/>
        </authorList>
    </citation>
    <scope>NUCLEOTIDE SEQUENCE [LARGE SCALE GENOMIC DNA]</scope>
    <source>
        <strain evidence="2 3">NBRC 106145</strain>
    </source>
</reference>
<proteinExistence type="predicted"/>
<dbReference type="Proteomes" id="UP000612282">
    <property type="component" value="Unassembled WGS sequence"/>
</dbReference>
<gene>
    <name evidence="2" type="ORF">Aco03nite_015310</name>
</gene>
<dbReference type="RefSeq" id="WP_203794042.1">
    <property type="nucleotide sequence ID" value="NZ_BAAAQE010000076.1"/>
</dbReference>